<evidence type="ECO:0000256" key="9">
    <source>
        <dbReference type="SAM" id="SignalP"/>
    </source>
</evidence>
<evidence type="ECO:0000256" key="2">
    <source>
        <dbReference type="ARBA" id="ARBA00009055"/>
    </source>
</evidence>
<sequence length="590" mass="65812">MRVISTQKIFSHAANVHPFLPSYRSIFPKFAFCAALSLVLFSSFLSAQAQTIPQSAEPGQIEKRFEQKKEPKSVIKPIVPERDDDVVPPDNADTIIFTLARIILEGSTVYQETDVLPLYKNYIGKRISLRIIYNLTNAITAKYRNDGYILSRAILPPQKIEGGVVNIRIIEGYINKVVIDSQGYEVPKLIHAYRAKIEQSRPLHSSDLERYLLFIRDLPGFYAESVLRPDKAVPGASELVIQLRYRPVNAALNVNNRGTLFVGPLQITAFAGLNSFWGWGERTTAQFVTGSPESDQARRELTYVALNHQQPISDEGTQFSINFNYTDSEPGFTLRALNVESSAVRFAIGLTHPIIRSRAQNLFVTSQFSFINTKTDLLSARLAEDRIRSLQFSAHYDFVDRFRAITSFELMIAKGLEILNHSDQASSTLSRAGGHSDFTKVRGELSRLQPLINRVNIFFAGKAQYAAVPLLSPEEFAVGGAFMGRGYDPSEITGDHGMAGILELQYGNTTALPVLRDMQLYGFYDLGVVYQVENSNKASVSSAGGGIRANFTDWFSGYIEVAQPLTRRVTTQVTGDGKDPRVFFSLAIRY</sequence>
<proteinExistence type="inferred from homology"/>
<dbReference type="Gene3D" id="2.40.160.50">
    <property type="entry name" value="membrane protein fhac: a member of the omp85/tpsb transporter family"/>
    <property type="match status" value="1"/>
</dbReference>
<evidence type="ECO:0000256" key="4">
    <source>
        <dbReference type="ARBA" id="ARBA00022452"/>
    </source>
</evidence>
<evidence type="ECO:0000256" key="7">
    <source>
        <dbReference type="ARBA" id="ARBA00023136"/>
    </source>
</evidence>
<reference evidence="11 12" key="1">
    <citation type="journal article" date="2023" name="ISME J.">
        <title>Cultivation and genomic characterization of novel and ubiquitous marine nitrite-oxidizing bacteria from the Nitrospirales.</title>
        <authorList>
            <person name="Mueller A.J."/>
            <person name="Daebeler A."/>
            <person name="Herbold C.W."/>
            <person name="Kirkegaard R.H."/>
            <person name="Daims H."/>
        </authorList>
    </citation>
    <scope>NUCLEOTIDE SEQUENCE [LARGE SCALE GENOMIC DNA]</scope>
    <source>
        <strain evidence="11 12">EB</strain>
    </source>
</reference>
<keyword evidence="4" id="KW-1134">Transmembrane beta strand</keyword>
<dbReference type="Gene3D" id="3.10.20.310">
    <property type="entry name" value="membrane protein fhac"/>
    <property type="match status" value="1"/>
</dbReference>
<keyword evidence="5" id="KW-0812">Transmembrane</keyword>
<dbReference type="InterPro" id="IPR051544">
    <property type="entry name" value="TPS_OM_transporter"/>
</dbReference>
<evidence type="ECO:0000313" key="12">
    <source>
        <dbReference type="Proteomes" id="UP001250932"/>
    </source>
</evidence>
<keyword evidence="3" id="KW-0813">Transport</keyword>
<dbReference type="InterPro" id="IPR034746">
    <property type="entry name" value="POTRA"/>
</dbReference>
<dbReference type="InterPro" id="IPR013686">
    <property type="entry name" value="Polypept-transport_assoc_ShlB"/>
</dbReference>
<feature type="domain" description="POTRA" evidence="10">
    <location>
        <begin position="97"/>
        <end position="172"/>
    </location>
</feature>
<evidence type="ECO:0000256" key="1">
    <source>
        <dbReference type="ARBA" id="ARBA00004442"/>
    </source>
</evidence>
<name>A0ABU3KCJ0_9BACT</name>
<feature type="signal peptide" evidence="9">
    <location>
        <begin position="1"/>
        <end position="49"/>
    </location>
</feature>
<protein>
    <submittedName>
        <fullName evidence="11">ShlB/FhaC/HecB family hemolysin secretion/activation protein</fullName>
    </submittedName>
</protein>
<accession>A0ABU3KCJ0</accession>
<feature type="chain" id="PRO_5046825641" evidence="9">
    <location>
        <begin position="50"/>
        <end position="590"/>
    </location>
</feature>
<dbReference type="Pfam" id="PF08479">
    <property type="entry name" value="POTRA_2"/>
    <property type="match status" value="1"/>
</dbReference>
<evidence type="ECO:0000259" key="10">
    <source>
        <dbReference type="PROSITE" id="PS51779"/>
    </source>
</evidence>
<comment type="subcellular location">
    <subcellularLocation>
        <location evidence="1">Cell outer membrane</location>
    </subcellularLocation>
</comment>
<comment type="caution">
    <text evidence="11">The sequence shown here is derived from an EMBL/GenBank/DDBJ whole genome shotgun (WGS) entry which is preliminary data.</text>
</comment>
<evidence type="ECO:0000256" key="5">
    <source>
        <dbReference type="ARBA" id="ARBA00022692"/>
    </source>
</evidence>
<dbReference type="EMBL" id="JAQOUE010000002">
    <property type="protein sequence ID" value="MDT7044141.1"/>
    <property type="molecule type" value="Genomic_DNA"/>
</dbReference>
<dbReference type="PROSITE" id="PS51779">
    <property type="entry name" value="POTRA"/>
    <property type="match status" value="1"/>
</dbReference>
<keyword evidence="9" id="KW-0732">Signal</keyword>
<keyword evidence="6" id="KW-0653">Protein transport</keyword>
<evidence type="ECO:0000256" key="3">
    <source>
        <dbReference type="ARBA" id="ARBA00022448"/>
    </source>
</evidence>
<organism evidence="11 12">
    <name type="scientific">Candidatus Nitronereus thalassa</name>
    <dbReference type="NCBI Taxonomy" id="3020898"/>
    <lineage>
        <taxon>Bacteria</taxon>
        <taxon>Pseudomonadati</taxon>
        <taxon>Nitrospirota</taxon>
        <taxon>Nitrospiria</taxon>
        <taxon>Nitrospirales</taxon>
        <taxon>Nitrospiraceae</taxon>
        <taxon>Candidatus Nitronereus</taxon>
    </lineage>
</organism>
<dbReference type="Pfam" id="PF03865">
    <property type="entry name" value="ShlB"/>
    <property type="match status" value="1"/>
</dbReference>
<dbReference type="RefSeq" id="WP_313834727.1">
    <property type="nucleotide sequence ID" value="NZ_JAQOUE010000002.1"/>
</dbReference>
<dbReference type="Proteomes" id="UP001250932">
    <property type="component" value="Unassembled WGS sequence"/>
</dbReference>
<keyword evidence="12" id="KW-1185">Reference proteome</keyword>
<dbReference type="PANTHER" id="PTHR34597">
    <property type="entry name" value="SLR1661 PROTEIN"/>
    <property type="match status" value="1"/>
</dbReference>
<keyword evidence="7" id="KW-0472">Membrane</keyword>
<keyword evidence="8" id="KW-0998">Cell outer membrane</keyword>
<evidence type="ECO:0000256" key="6">
    <source>
        <dbReference type="ARBA" id="ARBA00022927"/>
    </source>
</evidence>
<dbReference type="InterPro" id="IPR005565">
    <property type="entry name" value="Hemolysn_activator_HlyB_C"/>
</dbReference>
<evidence type="ECO:0000256" key="8">
    <source>
        <dbReference type="ARBA" id="ARBA00023237"/>
    </source>
</evidence>
<dbReference type="PANTHER" id="PTHR34597:SF6">
    <property type="entry name" value="BLR6126 PROTEIN"/>
    <property type="match status" value="1"/>
</dbReference>
<comment type="similarity">
    <text evidence="2">Belongs to the TPS (TC 1.B.20) family.</text>
</comment>
<evidence type="ECO:0000313" key="11">
    <source>
        <dbReference type="EMBL" id="MDT7044141.1"/>
    </source>
</evidence>
<gene>
    <name evidence="11" type="ORF">PPG34_17455</name>
</gene>